<name>D9SDG7_GALCS</name>
<organism evidence="1 2">
    <name type="scientific">Gallionella capsiferriformans (strain ES-2)</name>
    <name type="common">Gallionella ferruginea capsiferriformans (strain ES-2)</name>
    <dbReference type="NCBI Taxonomy" id="395494"/>
    <lineage>
        <taxon>Bacteria</taxon>
        <taxon>Pseudomonadati</taxon>
        <taxon>Pseudomonadota</taxon>
        <taxon>Betaproteobacteria</taxon>
        <taxon>Nitrosomonadales</taxon>
        <taxon>Gallionellaceae</taxon>
        <taxon>Gallionella</taxon>
    </lineage>
</organism>
<dbReference type="Proteomes" id="UP000001235">
    <property type="component" value="Chromosome"/>
</dbReference>
<keyword evidence="2" id="KW-1185">Reference proteome</keyword>
<sequence>MFSFFKTKSSNKNYNECDEKIEGMYHICIQFSQKKHSFEFDVDGLGKLTDALDISKSDDICDFLLWSSLKNNGSGYLINIKNINYITINQSVKRIEGDDKSGCTVFLAEKTFLIDNEEEIPGINNVFSSAASKASLIKLGDYYFSRSEVDLIVWK</sequence>
<dbReference type="RefSeq" id="WP_013294667.1">
    <property type="nucleotide sequence ID" value="NC_014394.1"/>
</dbReference>
<dbReference type="KEGG" id="gca:Galf_2770"/>
<reference evidence="1 2" key="1">
    <citation type="submission" date="2010-08" db="EMBL/GenBank/DDBJ databases">
        <title>Complete sequence of Gallionella capsiferriformans ES-2.</title>
        <authorList>
            <consortium name="US DOE Joint Genome Institute"/>
            <person name="Lucas S."/>
            <person name="Copeland A."/>
            <person name="Lapidus A."/>
            <person name="Cheng J.-F."/>
            <person name="Bruce D."/>
            <person name="Goodwin L."/>
            <person name="Pitluck S."/>
            <person name="Chertkov O."/>
            <person name="Davenport K.W."/>
            <person name="Detter J.C."/>
            <person name="Han C."/>
            <person name="Tapia R."/>
            <person name="Land M."/>
            <person name="Hauser L."/>
            <person name="Chang Y.-J."/>
            <person name="Jeffries C."/>
            <person name="Kyrpides N."/>
            <person name="Ivanova N."/>
            <person name="Mikhailova N."/>
            <person name="Shelobolina E.S."/>
            <person name="Picardal F."/>
            <person name="Roden E."/>
            <person name="Emerson D."/>
            <person name="Woyke T."/>
        </authorList>
    </citation>
    <scope>NUCLEOTIDE SEQUENCE [LARGE SCALE GENOMIC DNA]</scope>
    <source>
        <strain evidence="1 2">ES-2</strain>
    </source>
</reference>
<protein>
    <submittedName>
        <fullName evidence="1">Uncharacterized protein</fullName>
    </submittedName>
</protein>
<dbReference type="HOGENOM" id="CLU_1692958_0_0_4"/>
<dbReference type="EMBL" id="CP002159">
    <property type="protein sequence ID" value="ADL56765.1"/>
    <property type="molecule type" value="Genomic_DNA"/>
</dbReference>
<evidence type="ECO:0000313" key="1">
    <source>
        <dbReference type="EMBL" id="ADL56765.1"/>
    </source>
</evidence>
<gene>
    <name evidence="1" type="ordered locus">Galf_2770</name>
</gene>
<proteinExistence type="predicted"/>
<dbReference type="AlphaFoldDB" id="D9SDG7"/>
<evidence type="ECO:0000313" key="2">
    <source>
        <dbReference type="Proteomes" id="UP000001235"/>
    </source>
</evidence>
<dbReference type="STRING" id="395494.Galf_2770"/>
<accession>D9SDG7</accession>